<dbReference type="PANTHER" id="PTHR10985">
    <property type="entry name" value="BASIC HELIX-LOOP-HELIX TRANSCRIPTION FACTOR, HES-RELATED"/>
    <property type="match status" value="1"/>
</dbReference>
<dbReference type="InterPro" id="IPR003650">
    <property type="entry name" value="Orange_dom"/>
</dbReference>
<keyword evidence="2" id="KW-0678">Repressor</keyword>
<dbReference type="SUPFAM" id="SSF47459">
    <property type="entry name" value="HLH, helix-loop-helix DNA-binding domain"/>
    <property type="match status" value="1"/>
</dbReference>
<dbReference type="Proteomes" id="UP000694421">
    <property type="component" value="Unplaced"/>
</dbReference>
<organism evidence="8 9">
    <name type="scientific">Salvator merianae</name>
    <name type="common">Argentine black and white tegu</name>
    <name type="synonym">Tupinambis merianae</name>
    <dbReference type="NCBI Taxonomy" id="96440"/>
    <lineage>
        <taxon>Eukaryota</taxon>
        <taxon>Metazoa</taxon>
        <taxon>Chordata</taxon>
        <taxon>Craniata</taxon>
        <taxon>Vertebrata</taxon>
        <taxon>Euteleostomi</taxon>
        <taxon>Lepidosauria</taxon>
        <taxon>Squamata</taxon>
        <taxon>Bifurcata</taxon>
        <taxon>Unidentata</taxon>
        <taxon>Episquamata</taxon>
        <taxon>Laterata</taxon>
        <taxon>Teiioidea</taxon>
        <taxon>Teiidae</taxon>
        <taxon>Salvator</taxon>
    </lineage>
</organism>
<evidence type="ECO:0000313" key="8">
    <source>
        <dbReference type="Ensembl" id="ENSSMRP00000024719.1"/>
    </source>
</evidence>
<accession>A0A8D0E0S4</accession>
<feature type="domain" description="BHLH" evidence="6">
    <location>
        <begin position="34"/>
        <end position="83"/>
    </location>
</feature>
<keyword evidence="3" id="KW-0805">Transcription regulation</keyword>
<dbReference type="PROSITE" id="PS51054">
    <property type="entry name" value="ORANGE"/>
    <property type="match status" value="1"/>
</dbReference>
<dbReference type="InterPro" id="IPR036638">
    <property type="entry name" value="HLH_DNA-bd_sf"/>
</dbReference>
<feature type="domain" description="Orange" evidence="7">
    <location>
        <begin position="96"/>
        <end position="130"/>
    </location>
</feature>
<evidence type="ECO:0000256" key="4">
    <source>
        <dbReference type="ARBA" id="ARBA00023163"/>
    </source>
</evidence>
<dbReference type="InterPro" id="IPR011598">
    <property type="entry name" value="bHLH_dom"/>
</dbReference>
<sequence>MLIPLSFSDEFYINNFASCPPACPEPSHTSSLGTEASVKPLVEKQRRARINASLEQLRKLLQAISRLEKAKILEMAVQQLNSLKKQASPSQNSPDFVAGYCHCMDTINTFLNSAGSSLAPDMKSQILQHMEENLKARSTMAAAFISKVCQVHKTDPLISPPSSLLWASIPALAGHPLSNPHLLTVWSQSQPAPTTILLPNQLHASWTRPSSAATTTHIWRPW</sequence>
<evidence type="ECO:0000256" key="1">
    <source>
        <dbReference type="ARBA" id="ARBA00004123"/>
    </source>
</evidence>
<dbReference type="GO" id="GO:0003677">
    <property type="term" value="F:DNA binding"/>
    <property type="evidence" value="ECO:0007669"/>
    <property type="project" value="InterPro"/>
</dbReference>
<evidence type="ECO:0000259" key="7">
    <source>
        <dbReference type="PROSITE" id="PS51054"/>
    </source>
</evidence>
<dbReference type="OMA" id="ATTTHIW"/>
<dbReference type="GeneTree" id="ENSGT00990000212708"/>
<dbReference type="Gene3D" id="4.10.280.10">
    <property type="entry name" value="Helix-loop-helix DNA-binding domain"/>
    <property type="match status" value="1"/>
</dbReference>
<comment type="subcellular location">
    <subcellularLocation>
        <location evidence="1">Nucleus</location>
    </subcellularLocation>
</comment>
<evidence type="ECO:0000256" key="5">
    <source>
        <dbReference type="ARBA" id="ARBA00023242"/>
    </source>
</evidence>
<name>A0A8D0E0S4_SALMN</name>
<protein>
    <submittedName>
        <fullName evidence="8">Uncharacterized protein</fullName>
    </submittedName>
</protein>
<dbReference type="CDD" id="cd11410">
    <property type="entry name" value="bHLH_O_HES"/>
    <property type="match status" value="1"/>
</dbReference>
<dbReference type="GO" id="GO:0046983">
    <property type="term" value="F:protein dimerization activity"/>
    <property type="evidence" value="ECO:0007669"/>
    <property type="project" value="InterPro"/>
</dbReference>
<keyword evidence="4" id="KW-0804">Transcription</keyword>
<dbReference type="AlphaFoldDB" id="A0A8D0E0S4"/>
<reference evidence="8" key="2">
    <citation type="submission" date="2025-09" db="UniProtKB">
        <authorList>
            <consortium name="Ensembl"/>
        </authorList>
    </citation>
    <scope>IDENTIFICATION</scope>
</reference>
<keyword evidence="9" id="KW-1185">Reference proteome</keyword>
<evidence type="ECO:0000259" key="6">
    <source>
        <dbReference type="PROSITE" id="PS50888"/>
    </source>
</evidence>
<keyword evidence="5" id="KW-0539">Nucleus</keyword>
<reference evidence="8" key="1">
    <citation type="submission" date="2025-08" db="UniProtKB">
        <authorList>
            <consortium name="Ensembl"/>
        </authorList>
    </citation>
    <scope>IDENTIFICATION</scope>
</reference>
<dbReference type="InterPro" id="IPR050370">
    <property type="entry name" value="HES_HEY"/>
</dbReference>
<dbReference type="SMART" id="SM00353">
    <property type="entry name" value="HLH"/>
    <property type="match status" value="1"/>
</dbReference>
<dbReference type="PROSITE" id="PS50888">
    <property type="entry name" value="BHLH"/>
    <property type="match status" value="1"/>
</dbReference>
<dbReference type="GO" id="GO:0006355">
    <property type="term" value="P:regulation of DNA-templated transcription"/>
    <property type="evidence" value="ECO:0007669"/>
    <property type="project" value="InterPro"/>
</dbReference>
<proteinExistence type="predicted"/>
<dbReference type="GO" id="GO:0005634">
    <property type="term" value="C:nucleus"/>
    <property type="evidence" value="ECO:0007669"/>
    <property type="project" value="UniProtKB-SubCell"/>
</dbReference>
<evidence type="ECO:0000313" key="9">
    <source>
        <dbReference type="Proteomes" id="UP000694421"/>
    </source>
</evidence>
<dbReference type="Ensembl" id="ENSSMRT00000028948.1">
    <property type="protein sequence ID" value="ENSSMRP00000024719.1"/>
    <property type="gene ID" value="ENSSMRG00000019111.1"/>
</dbReference>
<dbReference type="Pfam" id="PF00010">
    <property type="entry name" value="HLH"/>
    <property type="match status" value="1"/>
</dbReference>
<evidence type="ECO:0000256" key="2">
    <source>
        <dbReference type="ARBA" id="ARBA00022491"/>
    </source>
</evidence>
<evidence type="ECO:0000256" key="3">
    <source>
        <dbReference type="ARBA" id="ARBA00023015"/>
    </source>
</evidence>